<gene>
    <name evidence="12" type="ORF">PPROV_000922100</name>
</gene>
<feature type="transmembrane region" description="Helical" evidence="9">
    <location>
        <begin position="162"/>
        <end position="184"/>
    </location>
</feature>
<dbReference type="InterPro" id="IPR027469">
    <property type="entry name" value="Cation_efflux_TMD_sf"/>
</dbReference>
<comment type="caution">
    <text evidence="12">The sequence shown here is derived from an EMBL/GenBank/DDBJ whole genome shotgun (WGS) entry which is preliminary data.</text>
</comment>
<evidence type="ECO:0000256" key="8">
    <source>
        <dbReference type="SAM" id="MobiDB-lite"/>
    </source>
</evidence>
<evidence type="ECO:0000256" key="9">
    <source>
        <dbReference type="SAM" id="Phobius"/>
    </source>
</evidence>
<evidence type="ECO:0000256" key="5">
    <source>
        <dbReference type="ARBA" id="ARBA00022989"/>
    </source>
</evidence>
<dbReference type="PANTHER" id="PTHR43840:SF13">
    <property type="entry name" value="CATION EFFLUX PROTEIN CYTOPLASMIC DOMAIN-CONTAINING PROTEIN"/>
    <property type="match status" value="1"/>
</dbReference>
<proteinExistence type="inferred from homology"/>
<dbReference type="GO" id="GO:0016020">
    <property type="term" value="C:membrane"/>
    <property type="evidence" value="ECO:0007669"/>
    <property type="project" value="InterPro"/>
</dbReference>
<keyword evidence="3" id="KW-0813">Transport</keyword>
<dbReference type="Gene3D" id="3.30.70.1350">
    <property type="entry name" value="Cation efflux protein, cytoplasmic domain"/>
    <property type="match status" value="1"/>
</dbReference>
<keyword evidence="7 9" id="KW-0472">Membrane</keyword>
<dbReference type="InterPro" id="IPR050291">
    <property type="entry name" value="CDF_Transporter"/>
</dbReference>
<evidence type="ECO:0000256" key="7">
    <source>
        <dbReference type="ARBA" id="ARBA00023136"/>
    </source>
</evidence>
<organism evidence="12 13">
    <name type="scientific">Pycnococcus provasolii</name>
    <dbReference type="NCBI Taxonomy" id="41880"/>
    <lineage>
        <taxon>Eukaryota</taxon>
        <taxon>Viridiplantae</taxon>
        <taxon>Chlorophyta</taxon>
        <taxon>Pseudoscourfieldiophyceae</taxon>
        <taxon>Pseudoscourfieldiales</taxon>
        <taxon>Pycnococcaceae</taxon>
        <taxon>Pycnococcus</taxon>
    </lineage>
</organism>
<evidence type="ECO:0000256" key="1">
    <source>
        <dbReference type="ARBA" id="ARBA00004127"/>
    </source>
</evidence>
<evidence type="ECO:0000256" key="3">
    <source>
        <dbReference type="ARBA" id="ARBA00022448"/>
    </source>
</evidence>
<dbReference type="OrthoDB" id="78296at2759"/>
<evidence type="ECO:0000259" key="11">
    <source>
        <dbReference type="Pfam" id="PF16916"/>
    </source>
</evidence>
<dbReference type="SUPFAM" id="SSF161111">
    <property type="entry name" value="Cation efflux protein transmembrane domain-like"/>
    <property type="match status" value="1"/>
</dbReference>
<name>A0A830HXG8_9CHLO</name>
<feature type="transmembrane region" description="Helical" evidence="9">
    <location>
        <begin position="190"/>
        <end position="211"/>
    </location>
</feature>
<dbReference type="EMBL" id="BNJQ01000029">
    <property type="protein sequence ID" value="GHP10490.1"/>
    <property type="molecule type" value="Genomic_DNA"/>
</dbReference>
<dbReference type="Pfam" id="PF16916">
    <property type="entry name" value="ZT_dimer"/>
    <property type="match status" value="1"/>
</dbReference>
<evidence type="ECO:0000313" key="13">
    <source>
        <dbReference type="Proteomes" id="UP000660262"/>
    </source>
</evidence>
<dbReference type="Pfam" id="PF01545">
    <property type="entry name" value="Cation_efflux"/>
    <property type="match status" value="1"/>
</dbReference>
<dbReference type="GO" id="GO:0008324">
    <property type="term" value="F:monoatomic cation transmembrane transporter activity"/>
    <property type="evidence" value="ECO:0007669"/>
    <property type="project" value="InterPro"/>
</dbReference>
<dbReference type="InterPro" id="IPR036837">
    <property type="entry name" value="Cation_efflux_CTD_sf"/>
</dbReference>
<dbReference type="GO" id="GO:0012505">
    <property type="term" value="C:endomembrane system"/>
    <property type="evidence" value="ECO:0007669"/>
    <property type="project" value="UniProtKB-SubCell"/>
</dbReference>
<keyword evidence="5 9" id="KW-1133">Transmembrane helix</keyword>
<feature type="region of interest" description="Disordered" evidence="8">
    <location>
        <begin position="46"/>
        <end position="77"/>
    </location>
</feature>
<dbReference type="AlphaFoldDB" id="A0A830HXG8"/>
<evidence type="ECO:0000259" key="10">
    <source>
        <dbReference type="Pfam" id="PF01545"/>
    </source>
</evidence>
<dbReference type="Gene3D" id="1.20.1510.10">
    <property type="entry name" value="Cation efflux protein transmembrane domain"/>
    <property type="match status" value="1"/>
</dbReference>
<accession>A0A830HXG8</accession>
<sequence length="462" mass="51200">MSSSTSTTTLGTSKGLHARSSSHSRLSALPLDSDSTMVTMAVTGTGELPDTLLGDEDSLPAEPASPPSTMPRTPLHTQDGLLNREFFQNQYKTEEELNGLRKRFSRHLQPAAREGLLEYYREQNDRIASFQEADDILLNELGGGGAQQAADERADQDAKDRFAMNLSFCFNVLLFVLKVVVVVMSGSLSLIASALDSFLDLLSGGILWFTARQVRRADADRDSFPVGKSRMQPLGILVFSCVMGTVGFQVLIEGVRQLIGPSHVHHMEDLVVGVTLVGFVIVCKFCLFLYCRTFESEDVKTYAQDHFNDVITNSIGLACAIAGDRIAFWIDPLGAILLAAHITRVWGQTALENMRSLVGMSAPPRLLGKLTYIAWNAHPHIKQIDTIRAYTFGPKYFVEIDVVLDPSMRLQDAHDIGQELQDRLETLAEVERAFVHLDWETSHAPEHNPFTATQWRSSMSKE</sequence>
<keyword evidence="6" id="KW-0406">Ion transport</keyword>
<feature type="transmembrane region" description="Helical" evidence="9">
    <location>
        <begin position="232"/>
        <end position="252"/>
    </location>
</feature>
<evidence type="ECO:0000313" key="12">
    <source>
        <dbReference type="EMBL" id="GHP10490.1"/>
    </source>
</evidence>
<feature type="region of interest" description="Disordered" evidence="8">
    <location>
        <begin position="1"/>
        <end position="30"/>
    </location>
</feature>
<dbReference type="FunFam" id="1.20.1510.10:FF:000005">
    <property type="entry name" value="Putative Cation diffusion facilitator 1"/>
    <property type="match status" value="1"/>
</dbReference>
<dbReference type="InterPro" id="IPR058533">
    <property type="entry name" value="Cation_efflux_TM"/>
</dbReference>
<comment type="similarity">
    <text evidence="2">Belongs to the cation diffusion facilitator (CDF) transporter (TC 2.A.4) family. SLC30A subfamily.</text>
</comment>
<dbReference type="Proteomes" id="UP000660262">
    <property type="component" value="Unassembled WGS sequence"/>
</dbReference>
<feature type="transmembrane region" description="Helical" evidence="9">
    <location>
        <begin position="272"/>
        <end position="291"/>
    </location>
</feature>
<dbReference type="InterPro" id="IPR027470">
    <property type="entry name" value="Cation_efflux_CTD"/>
</dbReference>
<feature type="domain" description="Cation efflux protein transmembrane" evidence="10">
    <location>
        <begin position="166"/>
        <end position="358"/>
    </location>
</feature>
<dbReference type="NCBIfam" id="TIGR01297">
    <property type="entry name" value="CDF"/>
    <property type="match status" value="1"/>
</dbReference>
<dbReference type="PANTHER" id="PTHR43840">
    <property type="entry name" value="MITOCHONDRIAL METAL TRANSPORTER 1-RELATED"/>
    <property type="match status" value="1"/>
</dbReference>
<protein>
    <recommendedName>
        <fullName evidence="14">Cation efflux protein cytoplasmic domain-containing protein</fullName>
    </recommendedName>
</protein>
<feature type="domain" description="Cation efflux protein cytoplasmic" evidence="11">
    <location>
        <begin position="376"/>
        <end position="438"/>
    </location>
</feature>
<evidence type="ECO:0000256" key="2">
    <source>
        <dbReference type="ARBA" id="ARBA00008873"/>
    </source>
</evidence>
<dbReference type="SUPFAM" id="SSF160240">
    <property type="entry name" value="Cation efflux protein cytoplasmic domain-like"/>
    <property type="match status" value="1"/>
</dbReference>
<keyword evidence="13" id="KW-1185">Reference proteome</keyword>
<evidence type="ECO:0000256" key="4">
    <source>
        <dbReference type="ARBA" id="ARBA00022692"/>
    </source>
</evidence>
<dbReference type="InterPro" id="IPR002524">
    <property type="entry name" value="Cation_efflux"/>
</dbReference>
<keyword evidence="4 9" id="KW-0812">Transmembrane</keyword>
<feature type="compositionally biased region" description="Low complexity" evidence="8">
    <location>
        <begin position="1"/>
        <end position="15"/>
    </location>
</feature>
<evidence type="ECO:0000256" key="6">
    <source>
        <dbReference type="ARBA" id="ARBA00023065"/>
    </source>
</evidence>
<evidence type="ECO:0008006" key="14">
    <source>
        <dbReference type="Google" id="ProtNLM"/>
    </source>
</evidence>
<dbReference type="FunFam" id="3.30.70.1350:FF:000001">
    <property type="entry name" value="Metal tolerance protein 11"/>
    <property type="match status" value="1"/>
</dbReference>
<comment type="subcellular location">
    <subcellularLocation>
        <location evidence="1">Endomembrane system</location>
        <topology evidence="1">Multi-pass membrane protein</topology>
    </subcellularLocation>
</comment>
<reference evidence="12" key="1">
    <citation type="submission" date="2020-10" db="EMBL/GenBank/DDBJ databases">
        <title>Unveiling of a novel bifunctional photoreceptor, Dualchrome1, isolated from a cosmopolitan green alga.</title>
        <authorList>
            <person name="Suzuki S."/>
            <person name="Kawachi M."/>
        </authorList>
    </citation>
    <scope>NUCLEOTIDE SEQUENCE</scope>
    <source>
        <strain evidence="12">NIES 2893</strain>
    </source>
</reference>